<reference evidence="1 2" key="1">
    <citation type="submission" date="2017-02" db="EMBL/GenBank/DDBJ databases">
        <title>The new phylogeny of genus Mycobacterium.</title>
        <authorList>
            <person name="Tortoli E."/>
            <person name="Trovato A."/>
            <person name="Cirillo D.M."/>
        </authorList>
    </citation>
    <scope>NUCLEOTIDE SEQUENCE [LARGE SCALE GENOMIC DNA]</scope>
    <source>
        <strain evidence="1 2">IP1130001</strain>
    </source>
</reference>
<comment type="caution">
    <text evidence="1">The sequence shown here is derived from an EMBL/GenBank/DDBJ whole genome shotgun (WGS) entry which is preliminary data.</text>
</comment>
<evidence type="ECO:0000313" key="1">
    <source>
        <dbReference type="EMBL" id="ORA84669.1"/>
    </source>
</evidence>
<dbReference type="RefSeq" id="WP_083009605.1">
    <property type="nucleotide sequence ID" value="NZ_CP060015.1"/>
</dbReference>
<dbReference type="Proteomes" id="UP000243140">
    <property type="component" value="Unassembled WGS sequence"/>
</dbReference>
<keyword evidence="2" id="KW-1185">Reference proteome</keyword>
<proteinExistence type="predicted"/>
<protein>
    <recommendedName>
        <fullName evidence="3">PE-PGRS family protein</fullName>
    </recommendedName>
</protein>
<accession>A0ABX3SWM6</accession>
<evidence type="ECO:0008006" key="3">
    <source>
        <dbReference type="Google" id="ProtNLM"/>
    </source>
</evidence>
<sequence length="417" mass="42832">MQQLAALRPLQPLVAAGAAAVGASLIALTPAVSTDFAADLQHSAAAVQQRAVALTSSDPGVVNPIQTWIDVFQDSAANLQAIGNQWAQIPAVLAQQVAANWVEYADTYVSSYQEAAQGGIDYFLGTDPTDFVPKLVNVGNLLQAANFPAAFDQLSSTFWTQPISALGLPLFPILKQIPVSITQNLANVTNYLMDDFVEGAGINFLFEVPVNLAYGLGIDVQNVYDAFSAGDLPAGLTNLVNFPGAFAGQVLNGFTYNGANWPGLLSFASSNPSDGGVLQFFLNAIPSDLAQVIVAPGAANIVGGQSLSGVVQAFLSTLTNFGPTGWPTPQVIGDSFLNLVQTYFGGPNFASAANVASVADFAAAASAAGALPADLPGIAPSIAADLSGLAPSVVADLASRLPVEFGTLAANVLTSLF</sequence>
<gene>
    <name evidence="1" type="ORF">BST29_03590</name>
</gene>
<dbReference type="EMBL" id="MVHV01000003">
    <property type="protein sequence ID" value="ORA84669.1"/>
    <property type="molecule type" value="Genomic_DNA"/>
</dbReference>
<evidence type="ECO:0000313" key="2">
    <source>
        <dbReference type="Proteomes" id="UP000243140"/>
    </source>
</evidence>
<organism evidence="1 2">
    <name type="scientific">Mycobacterium malmoense</name>
    <dbReference type="NCBI Taxonomy" id="1780"/>
    <lineage>
        <taxon>Bacteria</taxon>
        <taxon>Bacillati</taxon>
        <taxon>Actinomycetota</taxon>
        <taxon>Actinomycetes</taxon>
        <taxon>Mycobacteriales</taxon>
        <taxon>Mycobacteriaceae</taxon>
        <taxon>Mycobacterium</taxon>
    </lineage>
</organism>
<name>A0ABX3SWM6_MYCMA</name>